<sequence length="42" mass="5055">MEIWVQLLGQIGLGCREVFFRKAELGDQKEYSKQEYRCLLYL</sequence>
<name>A0A1W2H198_9BACT</name>
<evidence type="ECO:0000313" key="2">
    <source>
        <dbReference type="Proteomes" id="UP000192333"/>
    </source>
</evidence>
<gene>
    <name evidence="1" type="ORF">SAMN00777080_1282</name>
</gene>
<proteinExistence type="predicted"/>
<dbReference type="AlphaFoldDB" id="A0A1W2H198"/>
<evidence type="ECO:0000313" key="1">
    <source>
        <dbReference type="EMBL" id="SMD42720.1"/>
    </source>
</evidence>
<dbReference type="STRING" id="758820.SAMN00777080_1282"/>
<organism evidence="1 2">
    <name type="scientific">Aquiflexum balticum DSM 16537</name>
    <dbReference type="NCBI Taxonomy" id="758820"/>
    <lineage>
        <taxon>Bacteria</taxon>
        <taxon>Pseudomonadati</taxon>
        <taxon>Bacteroidota</taxon>
        <taxon>Cytophagia</taxon>
        <taxon>Cytophagales</taxon>
        <taxon>Cyclobacteriaceae</taxon>
        <taxon>Aquiflexum</taxon>
    </lineage>
</organism>
<keyword evidence="2" id="KW-1185">Reference proteome</keyword>
<dbReference type="EMBL" id="LT838813">
    <property type="protein sequence ID" value="SMD42720.1"/>
    <property type="molecule type" value="Genomic_DNA"/>
</dbReference>
<accession>A0A1W2H198</accession>
<protein>
    <submittedName>
        <fullName evidence="1">Uncharacterized protein</fullName>
    </submittedName>
</protein>
<reference evidence="2" key="1">
    <citation type="submission" date="2017-04" db="EMBL/GenBank/DDBJ databases">
        <authorList>
            <person name="Varghese N."/>
            <person name="Submissions S."/>
        </authorList>
    </citation>
    <scope>NUCLEOTIDE SEQUENCE [LARGE SCALE GENOMIC DNA]</scope>
    <source>
        <strain evidence="2">DSM 16537</strain>
    </source>
</reference>
<dbReference type="Proteomes" id="UP000192333">
    <property type="component" value="Chromosome I"/>
</dbReference>